<evidence type="ECO:0000259" key="3">
    <source>
        <dbReference type="PROSITE" id="PS50010"/>
    </source>
</evidence>
<dbReference type="STRING" id="1263082.A0A068RXL9"/>
<evidence type="ECO:0008006" key="6">
    <source>
        <dbReference type="Google" id="ProtNLM"/>
    </source>
</evidence>
<dbReference type="AlphaFoldDB" id="A0A068RXL9"/>
<feature type="region of interest" description="Disordered" evidence="1">
    <location>
        <begin position="474"/>
        <end position="508"/>
    </location>
</feature>
<comment type="caution">
    <text evidence="4">The sequence shown here is derived from an EMBL/GenBank/DDBJ whole genome shotgun (WGS) entry which is preliminary data.</text>
</comment>
<feature type="compositionally biased region" description="Low complexity" evidence="1">
    <location>
        <begin position="32"/>
        <end position="60"/>
    </location>
</feature>
<feature type="compositionally biased region" description="Pro residues" evidence="1">
    <location>
        <begin position="75"/>
        <end position="88"/>
    </location>
</feature>
<feature type="compositionally biased region" description="Basic and acidic residues" evidence="1">
    <location>
        <begin position="499"/>
        <end position="508"/>
    </location>
</feature>
<reference evidence="4" key="1">
    <citation type="submission" date="2013-08" db="EMBL/GenBank/DDBJ databases">
        <title>Gene expansion shapes genome architecture in the human pathogen Lichtheimia corymbifera: an evolutionary genomics analysis in the ancient terrestrial Mucorales (Mucoromycotina).</title>
        <authorList>
            <person name="Schwartze V.U."/>
            <person name="Winter S."/>
            <person name="Shelest E."/>
            <person name="Marcet-Houben M."/>
            <person name="Horn F."/>
            <person name="Wehner S."/>
            <person name="Hoffmann K."/>
            <person name="Riege K."/>
            <person name="Sammeth M."/>
            <person name="Nowrousian M."/>
            <person name="Valiante V."/>
            <person name="Linde J."/>
            <person name="Jacobsen I.D."/>
            <person name="Marz M."/>
            <person name="Brakhage A.A."/>
            <person name="Gabaldon T."/>
            <person name="Bocker S."/>
            <person name="Voigt K."/>
        </authorList>
    </citation>
    <scope>NUCLEOTIDE SEQUENCE [LARGE SCALE GENOMIC DNA]</scope>
    <source>
        <strain evidence="4">FSU 9682</strain>
    </source>
</reference>
<feature type="region of interest" description="Disordered" evidence="1">
    <location>
        <begin position="72"/>
        <end position="95"/>
    </location>
</feature>
<dbReference type="Gene3D" id="1.20.900.10">
    <property type="entry name" value="Dbl homology (DH) domain"/>
    <property type="match status" value="1"/>
</dbReference>
<feature type="compositionally biased region" description="Basic and acidic residues" evidence="1">
    <location>
        <begin position="22"/>
        <end position="31"/>
    </location>
</feature>
<sequence length="508" mass="57108">MSAPVDDNGHPSLAFLRKNSAARRERMEKGLSRASSQATTTTSSSSNTSSSVRYYPSDSSNMTTASIEHYLASAPLPPPPPPGPPSSAPPGHQQILTDDHFDIIDSLNYDDIDDGMFERELDHRRRETLVQQLITSERAYYESLRVVQQVFIEPLQKDAKQSSFNFLGMKKLVCTERETRWLFGNFDEIVQVHQEILASLEERLRIWGPTQIISDVFQSWFTRMEAYKAYLDNYGLAITTYERLTRYQPFKKFIDNAHKNPAVKGATLLSLLQTPAGCISRYAQLMTKLADATSPMHPDHVALNQCRHRMQAIAEEMKKKIDDADNVDQVLMIHQALVGAPFGVKAQRRLVLQSPMSRVQAGGSKSSGGGGSSEERIYILFSDMLVFVRPKQEGNRTLLQFRGMAPLERARVKPIDDTSIEITSPIQGVDTLNTTFVGSSSVHIMQTESKDEQERWLKHLQSVIEELDRVARAAAAKANRRRAGHPRKDNRSLSSSGSSEKDKQDLRN</sequence>
<dbReference type="InterPro" id="IPR011993">
    <property type="entry name" value="PH-like_dom_sf"/>
</dbReference>
<dbReference type="SUPFAM" id="SSF50729">
    <property type="entry name" value="PH domain-like"/>
    <property type="match status" value="1"/>
</dbReference>
<dbReference type="InterPro" id="IPR001849">
    <property type="entry name" value="PH_domain"/>
</dbReference>
<dbReference type="SMART" id="SM00325">
    <property type="entry name" value="RhoGEF"/>
    <property type="match status" value="1"/>
</dbReference>
<evidence type="ECO:0000313" key="5">
    <source>
        <dbReference type="Proteomes" id="UP000027586"/>
    </source>
</evidence>
<dbReference type="PANTHER" id="PTHR12673">
    <property type="entry name" value="FACIOGENITAL DYSPLASIA PROTEIN"/>
    <property type="match status" value="1"/>
</dbReference>
<feature type="domain" description="DH" evidence="3">
    <location>
        <begin position="125"/>
        <end position="320"/>
    </location>
</feature>
<name>A0A068RXL9_9FUNG</name>
<dbReference type="Pfam" id="PF00621">
    <property type="entry name" value="RhoGEF"/>
    <property type="match status" value="1"/>
</dbReference>
<dbReference type="PROSITE" id="PS50010">
    <property type="entry name" value="DH_2"/>
    <property type="match status" value="1"/>
</dbReference>
<protein>
    <recommendedName>
        <fullName evidence="6">Dbl homology domain-containing protein</fullName>
    </recommendedName>
</protein>
<organism evidence="4 5">
    <name type="scientific">Lichtheimia corymbifera JMRC:FSU:9682</name>
    <dbReference type="NCBI Taxonomy" id="1263082"/>
    <lineage>
        <taxon>Eukaryota</taxon>
        <taxon>Fungi</taxon>
        <taxon>Fungi incertae sedis</taxon>
        <taxon>Mucoromycota</taxon>
        <taxon>Mucoromycotina</taxon>
        <taxon>Mucoromycetes</taxon>
        <taxon>Mucorales</taxon>
        <taxon>Lichtheimiaceae</taxon>
        <taxon>Lichtheimia</taxon>
    </lineage>
</organism>
<gene>
    <name evidence="4" type="ORF">LCOR_05048.1</name>
</gene>
<evidence type="ECO:0000256" key="1">
    <source>
        <dbReference type="SAM" id="MobiDB-lite"/>
    </source>
</evidence>
<dbReference type="VEuPathDB" id="FungiDB:LCOR_05048.1"/>
<dbReference type="CDD" id="cd00160">
    <property type="entry name" value="RhoGEF"/>
    <property type="match status" value="1"/>
</dbReference>
<dbReference type="InterPro" id="IPR051092">
    <property type="entry name" value="FYVE_RhoGEF_PH"/>
</dbReference>
<dbReference type="Proteomes" id="UP000027586">
    <property type="component" value="Unassembled WGS sequence"/>
</dbReference>
<dbReference type="InterPro" id="IPR035899">
    <property type="entry name" value="DBL_dom_sf"/>
</dbReference>
<accession>A0A068RXL9</accession>
<dbReference type="InterPro" id="IPR000219">
    <property type="entry name" value="DH_dom"/>
</dbReference>
<dbReference type="PANTHER" id="PTHR12673:SF159">
    <property type="entry name" value="LD03170P"/>
    <property type="match status" value="1"/>
</dbReference>
<dbReference type="EMBL" id="CBTN010000019">
    <property type="protein sequence ID" value="CDH53726.1"/>
    <property type="molecule type" value="Genomic_DNA"/>
</dbReference>
<dbReference type="GO" id="GO:0005737">
    <property type="term" value="C:cytoplasm"/>
    <property type="evidence" value="ECO:0007669"/>
    <property type="project" value="TreeGrafter"/>
</dbReference>
<keyword evidence="5" id="KW-1185">Reference proteome</keyword>
<feature type="domain" description="PH" evidence="2">
    <location>
        <begin position="349"/>
        <end position="465"/>
    </location>
</feature>
<evidence type="ECO:0000313" key="4">
    <source>
        <dbReference type="EMBL" id="CDH53726.1"/>
    </source>
</evidence>
<feature type="region of interest" description="Disordered" evidence="1">
    <location>
        <begin position="1"/>
        <end position="60"/>
    </location>
</feature>
<dbReference type="GO" id="GO:0005085">
    <property type="term" value="F:guanyl-nucleotide exchange factor activity"/>
    <property type="evidence" value="ECO:0007669"/>
    <property type="project" value="InterPro"/>
</dbReference>
<dbReference type="OrthoDB" id="660555at2759"/>
<dbReference type="PROSITE" id="PS50003">
    <property type="entry name" value="PH_DOMAIN"/>
    <property type="match status" value="1"/>
</dbReference>
<evidence type="ECO:0000259" key="2">
    <source>
        <dbReference type="PROSITE" id="PS50003"/>
    </source>
</evidence>
<proteinExistence type="predicted"/>
<dbReference type="Gene3D" id="2.30.29.30">
    <property type="entry name" value="Pleckstrin-homology domain (PH domain)/Phosphotyrosine-binding domain (PTB)"/>
    <property type="match status" value="1"/>
</dbReference>
<dbReference type="Pfam" id="PF00169">
    <property type="entry name" value="PH"/>
    <property type="match status" value="1"/>
</dbReference>
<dbReference type="SMART" id="SM00233">
    <property type="entry name" value="PH"/>
    <property type="match status" value="1"/>
</dbReference>
<dbReference type="SUPFAM" id="SSF48065">
    <property type="entry name" value="DBL homology domain (DH-domain)"/>
    <property type="match status" value="1"/>
</dbReference>